<keyword evidence="14 16" id="KW-0326">Glycosidase</keyword>
<keyword evidence="20" id="KW-1185">Reference proteome</keyword>
<dbReference type="PANTHER" id="PTHR32227">
    <property type="entry name" value="GLUCAN ENDO-1,3-BETA-GLUCOSIDASE BG1-RELATED-RELATED"/>
    <property type="match status" value="1"/>
</dbReference>
<proteinExistence type="inferred from homology"/>
<dbReference type="GO" id="GO:0006952">
    <property type="term" value="P:defense response"/>
    <property type="evidence" value="ECO:0007669"/>
    <property type="project" value="UniProtKB-KW"/>
</dbReference>
<dbReference type="EC" id="3.2.1.39" evidence="4"/>
<dbReference type="GO" id="GO:0005975">
    <property type="term" value="P:carbohydrate metabolic process"/>
    <property type="evidence" value="ECO:0007669"/>
    <property type="project" value="InterPro"/>
</dbReference>
<evidence type="ECO:0000256" key="7">
    <source>
        <dbReference type="ARBA" id="ARBA00022729"/>
    </source>
</evidence>
<dbReference type="InterPro" id="IPR017853">
    <property type="entry name" value="GH"/>
</dbReference>
<keyword evidence="6" id="KW-0336">GPI-anchor</keyword>
<evidence type="ECO:0000256" key="10">
    <source>
        <dbReference type="ARBA" id="ARBA00023136"/>
    </source>
</evidence>
<dbReference type="Proteomes" id="UP001231189">
    <property type="component" value="Unassembled WGS sequence"/>
</dbReference>
<gene>
    <name evidence="19" type="ORF">QYE76_033076</name>
</gene>
<evidence type="ECO:0000256" key="3">
    <source>
        <dbReference type="ARBA" id="ARBA00008773"/>
    </source>
</evidence>
<sequence length="489" mass="51853">MARPVAGGLAKAAAVLVLVQVLCMARWSDGVGVNWGTQLSNPLPGSTMVRLLKDNGFDKVKLFDAEDSILGALKGSGIQVMVGIPNDMLADLAGGGKAAEHWVKANVSKHVSDGVDIRYVAVGNEPFLTTFNGTYLNTTFPAMQSVQAALAKAGLGSRVKVTVALNADVYQSPTGKPSDGDFRDDIRGLMLSIVQFLASSGAPFVANVYPFISLYADPNFPLDYAFFQGSSSAVVDGGVTYENTFDANHDTLVAALRRNGFPDVPIVVGEVGWPTDGDANANPEYARRFNQGLLDHIASGKGTPLRPGVPVDAYLFSLVDEDQKSIRPGNFERHWGVFYYDGQPKYQLSLRGGNGAGTLVPAKGVEYLKKQWCVLKRDADLADQKVGDSVSYACGQADCTSLGYKTSCSGLDPRGNVSYAFNSYYQSNDQDDQACNFGGLATTTTVNPSSGTCRFIVQIVPADPTSAATASVAGGVATLLAALLLHRLF</sequence>
<accession>A0AAD8QYF7</accession>
<evidence type="ECO:0000256" key="12">
    <source>
        <dbReference type="ARBA" id="ARBA00023180"/>
    </source>
</evidence>
<evidence type="ECO:0000256" key="17">
    <source>
        <dbReference type="SAM" id="SignalP"/>
    </source>
</evidence>
<keyword evidence="10" id="KW-0472">Membrane</keyword>
<evidence type="ECO:0000256" key="11">
    <source>
        <dbReference type="ARBA" id="ARBA00023157"/>
    </source>
</evidence>
<name>A0AAD8QYF7_LOLMU</name>
<dbReference type="InterPro" id="IPR000490">
    <property type="entry name" value="Glyco_hydro_17"/>
</dbReference>
<evidence type="ECO:0000256" key="2">
    <source>
        <dbReference type="ARBA" id="ARBA00004609"/>
    </source>
</evidence>
<keyword evidence="7 17" id="KW-0732">Signal</keyword>
<evidence type="ECO:0000256" key="16">
    <source>
        <dbReference type="RuleBase" id="RU004336"/>
    </source>
</evidence>
<evidence type="ECO:0000256" key="4">
    <source>
        <dbReference type="ARBA" id="ARBA00012780"/>
    </source>
</evidence>
<keyword evidence="8 16" id="KW-0378">Hydrolase</keyword>
<dbReference type="GO" id="GO:0042973">
    <property type="term" value="F:glucan endo-1,3-beta-D-glucosidase activity"/>
    <property type="evidence" value="ECO:0007669"/>
    <property type="project" value="UniProtKB-EC"/>
</dbReference>
<dbReference type="EMBL" id="JAUUTY010000007">
    <property type="protein sequence ID" value="KAK1609403.1"/>
    <property type="molecule type" value="Genomic_DNA"/>
</dbReference>
<comment type="catalytic activity">
    <reaction evidence="1">
        <text>Hydrolysis of (1-&gt;3)-beta-D-glucosidic linkages in (1-&gt;3)-beta-D-glucans.</text>
        <dbReference type="EC" id="3.2.1.39"/>
    </reaction>
</comment>
<evidence type="ECO:0000256" key="5">
    <source>
        <dbReference type="ARBA" id="ARBA00022475"/>
    </source>
</evidence>
<comment type="similarity">
    <text evidence="3 15">Belongs to the glycosyl hydrolase 17 family.</text>
</comment>
<keyword evidence="12" id="KW-0325">Glycoprotein</keyword>
<comment type="subcellular location">
    <subcellularLocation>
        <location evidence="2">Cell membrane</location>
        <topology evidence="2">Lipid-anchor</topology>
        <topology evidence="2">GPI-anchor</topology>
    </subcellularLocation>
</comment>
<dbReference type="Pfam" id="PF07983">
    <property type="entry name" value="X8"/>
    <property type="match status" value="1"/>
</dbReference>
<feature type="domain" description="X8" evidence="18">
    <location>
        <begin position="371"/>
        <end position="455"/>
    </location>
</feature>
<keyword evidence="13" id="KW-0449">Lipoprotein</keyword>
<keyword evidence="11" id="KW-1015">Disulfide bond</keyword>
<feature type="chain" id="PRO_5041920922" description="glucan endo-1,3-beta-D-glucosidase" evidence="17">
    <location>
        <begin position="31"/>
        <end position="489"/>
    </location>
</feature>
<evidence type="ECO:0000259" key="18">
    <source>
        <dbReference type="SMART" id="SM00768"/>
    </source>
</evidence>
<reference evidence="19" key="1">
    <citation type="submission" date="2023-07" db="EMBL/GenBank/DDBJ databases">
        <title>A chromosome-level genome assembly of Lolium multiflorum.</title>
        <authorList>
            <person name="Chen Y."/>
            <person name="Copetti D."/>
            <person name="Kolliker R."/>
            <person name="Studer B."/>
        </authorList>
    </citation>
    <scope>NUCLEOTIDE SEQUENCE</scope>
    <source>
        <strain evidence="19">02402/16</strain>
        <tissue evidence="19">Leaf</tissue>
    </source>
</reference>
<dbReference type="FunFam" id="3.20.20.80:FF:000008">
    <property type="entry name" value="Glucan endo-1,3-beta-glucosidase 5"/>
    <property type="match status" value="1"/>
</dbReference>
<evidence type="ECO:0000256" key="6">
    <source>
        <dbReference type="ARBA" id="ARBA00022622"/>
    </source>
</evidence>
<keyword evidence="9" id="KW-0611">Plant defense</keyword>
<evidence type="ECO:0000256" key="9">
    <source>
        <dbReference type="ARBA" id="ARBA00022821"/>
    </source>
</evidence>
<evidence type="ECO:0000313" key="19">
    <source>
        <dbReference type="EMBL" id="KAK1609403.1"/>
    </source>
</evidence>
<dbReference type="InterPro" id="IPR044965">
    <property type="entry name" value="Glyco_hydro_17_plant"/>
</dbReference>
<dbReference type="AlphaFoldDB" id="A0AAD8QYF7"/>
<dbReference type="Gene3D" id="1.20.58.1040">
    <property type="match status" value="1"/>
</dbReference>
<dbReference type="Gene3D" id="3.20.20.80">
    <property type="entry name" value="Glycosidases"/>
    <property type="match status" value="1"/>
</dbReference>
<evidence type="ECO:0000256" key="8">
    <source>
        <dbReference type="ARBA" id="ARBA00022801"/>
    </source>
</evidence>
<protein>
    <recommendedName>
        <fullName evidence="4">glucan endo-1,3-beta-D-glucosidase</fullName>
        <ecNumber evidence="4">3.2.1.39</ecNumber>
    </recommendedName>
</protein>
<dbReference type="InterPro" id="IPR012946">
    <property type="entry name" value="X8"/>
</dbReference>
<dbReference type="FunFam" id="1.20.58.1040:FF:000002">
    <property type="entry name" value="Glucan endo-1,3-beta-glucosidase 8"/>
    <property type="match status" value="1"/>
</dbReference>
<evidence type="ECO:0000256" key="14">
    <source>
        <dbReference type="ARBA" id="ARBA00023295"/>
    </source>
</evidence>
<dbReference type="SMART" id="SM00768">
    <property type="entry name" value="X8"/>
    <property type="match status" value="1"/>
</dbReference>
<dbReference type="Pfam" id="PF00332">
    <property type="entry name" value="Glyco_hydro_17"/>
    <property type="match status" value="1"/>
</dbReference>
<evidence type="ECO:0000256" key="13">
    <source>
        <dbReference type="ARBA" id="ARBA00023288"/>
    </source>
</evidence>
<dbReference type="PROSITE" id="PS00587">
    <property type="entry name" value="GLYCOSYL_HYDROL_F17"/>
    <property type="match status" value="1"/>
</dbReference>
<evidence type="ECO:0000256" key="15">
    <source>
        <dbReference type="RuleBase" id="RU004335"/>
    </source>
</evidence>
<organism evidence="19 20">
    <name type="scientific">Lolium multiflorum</name>
    <name type="common">Italian ryegrass</name>
    <name type="synonym">Lolium perenne subsp. multiflorum</name>
    <dbReference type="NCBI Taxonomy" id="4521"/>
    <lineage>
        <taxon>Eukaryota</taxon>
        <taxon>Viridiplantae</taxon>
        <taxon>Streptophyta</taxon>
        <taxon>Embryophyta</taxon>
        <taxon>Tracheophyta</taxon>
        <taxon>Spermatophyta</taxon>
        <taxon>Magnoliopsida</taxon>
        <taxon>Liliopsida</taxon>
        <taxon>Poales</taxon>
        <taxon>Poaceae</taxon>
        <taxon>BOP clade</taxon>
        <taxon>Pooideae</taxon>
        <taxon>Poodae</taxon>
        <taxon>Poeae</taxon>
        <taxon>Poeae Chloroplast Group 2 (Poeae type)</taxon>
        <taxon>Loliodinae</taxon>
        <taxon>Loliinae</taxon>
        <taxon>Lolium</taxon>
    </lineage>
</organism>
<keyword evidence="5" id="KW-1003">Cell membrane</keyword>
<evidence type="ECO:0000313" key="20">
    <source>
        <dbReference type="Proteomes" id="UP001231189"/>
    </source>
</evidence>
<dbReference type="SUPFAM" id="SSF51445">
    <property type="entry name" value="(Trans)glycosidases"/>
    <property type="match status" value="1"/>
</dbReference>
<feature type="signal peptide" evidence="17">
    <location>
        <begin position="1"/>
        <end position="30"/>
    </location>
</feature>
<dbReference type="GO" id="GO:0005886">
    <property type="term" value="C:plasma membrane"/>
    <property type="evidence" value="ECO:0007669"/>
    <property type="project" value="UniProtKB-SubCell"/>
</dbReference>
<comment type="caution">
    <text evidence="19">The sequence shown here is derived from an EMBL/GenBank/DDBJ whole genome shotgun (WGS) entry which is preliminary data.</text>
</comment>
<dbReference type="GO" id="GO:0098552">
    <property type="term" value="C:side of membrane"/>
    <property type="evidence" value="ECO:0007669"/>
    <property type="project" value="UniProtKB-KW"/>
</dbReference>
<evidence type="ECO:0000256" key="1">
    <source>
        <dbReference type="ARBA" id="ARBA00000382"/>
    </source>
</evidence>